<gene>
    <name evidence="2" type="ORF">SAMN05421856_103344</name>
</gene>
<evidence type="ECO:0000313" key="2">
    <source>
        <dbReference type="EMBL" id="SEM45766.1"/>
    </source>
</evidence>
<evidence type="ECO:0008006" key="4">
    <source>
        <dbReference type="Google" id="ProtNLM"/>
    </source>
</evidence>
<dbReference type="STRING" id="295069.SAMN05421856_103344"/>
<dbReference type="AlphaFoldDB" id="A0A1H7YHQ2"/>
<protein>
    <recommendedName>
        <fullName evidence="4">Outer membrane protein beta-barrel domain-containing protein</fullName>
    </recommendedName>
</protein>
<reference evidence="3" key="1">
    <citation type="submission" date="2016-10" db="EMBL/GenBank/DDBJ databases">
        <authorList>
            <person name="Varghese N."/>
            <person name="Submissions S."/>
        </authorList>
    </citation>
    <scope>NUCLEOTIDE SEQUENCE [LARGE SCALE GENOMIC DNA]</scope>
    <source>
        <strain evidence="3">DSM 17453</strain>
    </source>
</reference>
<feature type="signal peptide" evidence="1">
    <location>
        <begin position="1"/>
        <end position="23"/>
    </location>
</feature>
<name>A0A1H7YHQ2_9FLAO</name>
<feature type="chain" id="PRO_5011536849" description="Outer membrane protein beta-barrel domain-containing protein" evidence="1">
    <location>
        <begin position="24"/>
        <end position="190"/>
    </location>
</feature>
<keyword evidence="1" id="KW-0732">Signal</keyword>
<proteinExistence type="predicted"/>
<organism evidence="2 3">
    <name type="scientific">Chryseobacterium taichungense</name>
    <dbReference type="NCBI Taxonomy" id="295069"/>
    <lineage>
        <taxon>Bacteria</taxon>
        <taxon>Pseudomonadati</taxon>
        <taxon>Bacteroidota</taxon>
        <taxon>Flavobacteriia</taxon>
        <taxon>Flavobacteriales</taxon>
        <taxon>Weeksellaceae</taxon>
        <taxon>Chryseobacterium group</taxon>
        <taxon>Chryseobacterium</taxon>
    </lineage>
</organism>
<dbReference type="EMBL" id="FOBV01000003">
    <property type="protein sequence ID" value="SEM45766.1"/>
    <property type="molecule type" value="Genomic_DNA"/>
</dbReference>
<evidence type="ECO:0000313" key="3">
    <source>
        <dbReference type="Proteomes" id="UP000199450"/>
    </source>
</evidence>
<dbReference type="Proteomes" id="UP000199450">
    <property type="component" value="Unassembled WGS sequence"/>
</dbReference>
<evidence type="ECO:0000256" key="1">
    <source>
        <dbReference type="SAM" id="SignalP"/>
    </source>
</evidence>
<keyword evidence="3" id="KW-1185">Reference proteome</keyword>
<dbReference type="OrthoDB" id="978692at2"/>
<sequence>MKNLKKYGLLVLAFITSSVYVHAQETAEHHSIKGKIGISAVMGHAFIKTKIENENEINSAAAFGLNANYWLSDRWAVGIHSDMVFENFIIEEKNTNGERSFIEREYPLSVNLVTTYKPIPSLGVMAGFGQEFSRKKDLTMFVVGTEYMFELPHHLELGVSVMYEAKRHAYDTFVVGLGITKLINLKKHHS</sequence>
<dbReference type="RefSeq" id="WP_089999554.1">
    <property type="nucleotide sequence ID" value="NZ_FOBV01000003.1"/>
</dbReference>
<accession>A0A1H7YHQ2</accession>